<evidence type="ECO:0000256" key="1">
    <source>
        <dbReference type="ARBA" id="ARBA00023002"/>
    </source>
</evidence>
<evidence type="ECO:0000259" key="2">
    <source>
        <dbReference type="Pfam" id="PF01266"/>
    </source>
</evidence>
<dbReference type="InterPro" id="IPR036188">
    <property type="entry name" value="FAD/NAD-bd_sf"/>
</dbReference>
<dbReference type="Gene3D" id="3.30.9.10">
    <property type="entry name" value="D-Amino Acid Oxidase, subunit A, domain 2"/>
    <property type="match status" value="1"/>
</dbReference>
<gene>
    <name evidence="3" type="ORF">ACFYXI_05950</name>
</gene>
<keyword evidence="4" id="KW-1185">Reference proteome</keyword>
<dbReference type="InterPro" id="IPR006076">
    <property type="entry name" value="FAD-dep_OxRdtase"/>
</dbReference>
<proteinExistence type="predicted"/>
<dbReference type="PANTHER" id="PTHR13847">
    <property type="entry name" value="SARCOSINE DEHYDROGENASE-RELATED"/>
    <property type="match status" value="1"/>
</dbReference>
<dbReference type="RefSeq" id="WP_387409132.1">
    <property type="nucleotide sequence ID" value="NZ_CP191998.1"/>
</dbReference>
<dbReference type="EMBL" id="JBIASD010000003">
    <property type="protein sequence ID" value="MFF3665118.1"/>
    <property type="molecule type" value="Genomic_DNA"/>
</dbReference>
<evidence type="ECO:0000313" key="3">
    <source>
        <dbReference type="EMBL" id="MFF3665118.1"/>
    </source>
</evidence>
<dbReference type="Pfam" id="PF01266">
    <property type="entry name" value="DAO"/>
    <property type="match status" value="1"/>
</dbReference>
<dbReference type="SUPFAM" id="SSF51905">
    <property type="entry name" value="FAD/NAD(P)-binding domain"/>
    <property type="match status" value="1"/>
</dbReference>
<protein>
    <submittedName>
        <fullName evidence="3">NAD(P)/FAD-dependent oxidoreductase</fullName>
        <ecNumber evidence="3">1.-.-.-</ecNumber>
    </submittedName>
</protein>
<dbReference type="Proteomes" id="UP001602013">
    <property type="component" value="Unassembled WGS sequence"/>
</dbReference>
<organism evidence="3 4">
    <name type="scientific">Microtetraspora malaysiensis</name>
    <dbReference type="NCBI Taxonomy" id="161358"/>
    <lineage>
        <taxon>Bacteria</taxon>
        <taxon>Bacillati</taxon>
        <taxon>Actinomycetota</taxon>
        <taxon>Actinomycetes</taxon>
        <taxon>Streptosporangiales</taxon>
        <taxon>Streptosporangiaceae</taxon>
        <taxon>Microtetraspora</taxon>
    </lineage>
</organism>
<dbReference type="EC" id="1.-.-.-" evidence="3"/>
<dbReference type="SUPFAM" id="SSF54373">
    <property type="entry name" value="FAD-linked reductases, C-terminal domain"/>
    <property type="match status" value="1"/>
</dbReference>
<accession>A0ABW6SJP7</accession>
<keyword evidence="1 3" id="KW-0560">Oxidoreductase</keyword>
<reference evidence="3 4" key="1">
    <citation type="submission" date="2024-10" db="EMBL/GenBank/DDBJ databases">
        <title>The Natural Products Discovery Center: Release of the First 8490 Sequenced Strains for Exploring Actinobacteria Biosynthetic Diversity.</title>
        <authorList>
            <person name="Kalkreuter E."/>
            <person name="Kautsar S.A."/>
            <person name="Yang D."/>
            <person name="Bader C.D."/>
            <person name="Teijaro C.N."/>
            <person name="Fluegel L."/>
            <person name="Davis C.M."/>
            <person name="Simpson J.R."/>
            <person name="Lauterbach L."/>
            <person name="Steele A.D."/>
            <person name="Gui C."/>
            <person name="Meng S."/>
            <person name="Li G."/>
            <person name="Viehrig K."/>
            <person name="Ye F."/>
            <person name="Su P."/>
            <person name="Kiefer A.F."/>
            <person name="Nichols A."/>
            <person name="Cepeda A.J."/>
            <person name="Yan W."/>
            <person name="Fan B."/>
            <person name="Jiang Y."/>
            <person name="Adhikari A."/>
            <person name="Zheng C.-J."/>
            <person name="Schuster L."/>
            <person name="Cowan T.M."/>
            <person name="Smanski M.J."/>
            <person name="Chevrette M.G."/>
            <person name="De Carvalho L.P.S."/>
            <person name="Shen B."/>
        </authorList>
    </citation>
    <scope>NUCLEOTIDE SEQUENCE [LARGE SCALE GENOMIC DNA]</scope>
    <source>
        <strain evidence="3 4">NPDC002173</strain>
    </source>
</reference>
<comment type="caution">
    <text evidence="3">The sequence shown here is derived from an EMBL/GenBank/DDBJ whole genome shotgun (WGS) entry which is preliminary data.</text>
</comment>
<dbReference type="PANTHER" id="PTHR13847:SF289">
    <property type="entry name" value="GLYCINE OXIDASE"/>
    <property type="match status" value="1"/>
</dbReference>
<evidence type="ECO:0000313" key="4">
    <source>
        <dbReference type="Proteomes" id="UP001602013"/>
    </source>
</evidence>
<name>A0ABW6SJP7_9ACTN</name>
<sequence length="426" mass="45862">MCRLVKGRVVVAEEKSPRSVVVVGAGMVGLSVAWFLQERGVEVTVVDRAGVAAGASWGNAGWLSPGLAIPLPEPSVLRYGMRSLLDRDAPLYIPTKPDPRLWAFLTKFATHCTMRQWERGMQSYRPINALCLDAFDVLTSNGVEAPTIEAPIMAAFEKAGQADDLRRELELILRSGQEISFTEIPGDKVAAEVPQISSNVELAIRLDGQRYIDPGAFTQSLADAVVARGGRIRTGFTARNLRHGARGVTVEAYAGDPEHADAVVIATGAWLNDLARPLGVRTPVQAGRGYSFTVPTEQTVPCPIYFPATRVACTPYQGQLRVAGTMEFRSPDHPLDTGRVASIIKASRPLLTGVDWSKRTDTWVGPRPVTPDGLPLIGGTRVPSVYIAGGHGMWGVTLGPVTGQLLAEQIVLGKQPAELRAFSPTR</sequence>
<dbReference type="GO" id="GO:0016491">
    <property type="term" value="F:oxidoreductase activity"/>
    <property type="evidence" value="ECO:0007669"/>
    <property type="project" value="UniProtKB-KW"/>
</dbReference>
<feature type="domain" description="FAD dependent oxidoreductase" evidence="2">
    <location>
        <begin position="20"/>
        <end position="408"/>
    </location>
</feature>
<dbReference type="Gene3D" id="3.50.50.60">
    <property type="entry name" value="FAD/NAD(P)-binding domain"/>
    <property type="match status" value="2"/>
</dbReference>